<organism evidence="1 2">
    <name type="scientific">Clarias magur</name>
    <name type="common">Asian catfish</name>
    <name type="synonym">Macropteronotus magur</name>
    <dbReference type="NCBI Taxonomy" id="1594786"/>
    <lineage>
        <taxon>Eukaryota</taxon>
        <taxon>Metazoa</taxon>
        <taxon>Chordata</taxon>
        <taxon>Craniata</taxon>
        <taxon>Vertebrata</taxon>
        <taxon>Euteleostomi</taxon>
        <taxon>Actinopterygii</taxon>
        <taxon>Neopterygii</taxon>
        <taxon>Teleostei</taxon>
        <taxon>Ostariophysi</taxon>
        <taxon>Siluriformes</taxon>
        <taxon>Clariidae</taxon>
        <taxon>Clarias</taxon>
    </lineage>
</organism>
<dbReference type="EMBL" id="QNUK01000238">
    <property type="protein sequence ID" value="KAF5897364.1"/>
    <property type="molecule type" value="Genomic_DNA"/>
</dbReference>
<gene>
    <name evidence="1" type="primary">foxn4</name>
    <name evidence="1" type="ORF">DAT39_012936</name>
</gene>
<accession>A0A8J4TTW7</accession>
<proteinExistence type="predicted"/>
<reference evidence="1" key="1">
    <citation type="submission" date="2020-07" db="EMBL/GenBank/DDBJ databases">
        <title>Clarias magur genome sequencing, assembly and annotation.</title>
        <authorList>
            <person name="Kushwaha B."/>
            <person name="Kumar R."/>
            <person name="Das P."/>
            <person name="Joshi C.G."/>
            <person name="Kumar D."/>
            <person name="Nagpure N.S."/>
            <person name="Pandey M."/>
            <person name="Agarwal S."/>
            <person name="Srivastava S."/>
            <person name="Singh M."/>
            <person name="Sahoo L."/>
            <person name="Jayasankar P."/>
            <person name="Meher P.K."/>
            <person name="Koringa P.G."/>
            <person name="Iquebal M.A."/>
            <person name="Das S.P."/>
            <person name="Bit A."/>
            <person name="Patnaik S."/>
            <person name="Patel N."/>
            <person name="Shah T.M."/>
            <person name="Hinsu A."/>
            <person name="Jena J.K."/>
        </authorList>
    </citation>
    <scope>NUCLEOTIDE SEQUENCE</scope>
    <source>
        <strain evidence="1">CIFAMagur01</strain>
        <tissue evidence="1">Testis</tissue>
    </source>
</reference>
<evidence type="ECO:0000313" key="1">
    <source>
        <dbReference type="EMBL" id="KAF5897364.1"/>
    </source>
</evidence>
<dbReference type="Proteomes" id="UP000727407">
    <property type="component" value="Unassembled WGS sequence"/>
</dbReference>
<name>A0A8J4TTW7_CLAMG</name>
<feature type="non-terminal residue" evidence="1">
    <location>
        <position position="1"/>
    </location>
</feature>
<dbReference type="AlphaFoldDB" id="A0A8J4TTW7"/>
<protein>
    <submittedName>
        <fullName evidence="1">Forkhead box protein N4</fullName>
    </submittedName>
</protein>
<keyword evidence="2" id="KW-1185">Reference proteome</keyword>
<sequence length="115" mass="12805">ELDKLIAVRPESCTRKPQLPPLHMALLLQCLSAHQQPALQLHSQPQVAQMSPVPAQTPPLQPLAELVKQLPLMMPLLPAHQPEHHPQQLAESFNIPTDFSIEVDALHPSLDFSRT</sequence>
<evidence type="ECO:0000313" key="2">
    <source>
        <dbReference type="Proteomes" id="UP000727407"/>
    </source>
</evidence>
<feature type="non-terminal residue" evidence="1">
    <location>
        <position position="115"/>
    </location>
</feature>
<comment type="caution">
    <text evidence="1">The sequence shown here is derived from an EMBL/GenBank/DDBJ whole genome shotgun (WGS) entry which is preliminary data.</text>
</comment>